<organism evidence="2 3">
    <name type="scientific">Desulfurivibrio alkaliphilus (strain DSM 19089 / UNIQEM U267 / AHT2)</name>
    <dbReference type="NCBI Taxonomy" id="589865"/>
    <lineage>
        <taxon>Bacteria</taxon>
        <taxon>Pseudomonadati</taxon>
        <taxon>Thermodesulfobacteriota</taxon>
        <taxon>Desulfobulbia</taxon>
        <taxon>Desulfobulbales</taxon>
        <taxon>Desulfobulbaceae</taxon>
        <taxon>Desulfurivibrio</taxon>
    </lineage>
</organism>
<dbReference type="Proteomes" id="UP000001508">
    <property type="component" value="Chromosome"/>
</dbReference>
<dbReference type="EMBL" id="CP001940">
    <property type="protein sequence ID" value="ADH86657.1"/>
    <property type="molecule type" value="Genomic_DNA"/>
</dbReference>
<accession>D6Z532</accession>
<dbReference type="KEGG" id="dak:DaAHT2_1979"/>
<feature type="domain" description="FlgO" evidence="1">
    <location>
        <begin position="80"/>
        <end position="213"/>
    </location>
</feature>
<dbReference type="AlphaFoldDB" id="D6Z532"/>
<reference evidence="3" key="1">
    <citation type="submission" date="2010-02" db="EMBL/GenBank/DDBJ databases">
        <title>Complete sequence of Desulfurivibrio alkaliphilus AHT2.</title>
        <authorList>
            <consortium name="US DOE Joint Genome Institute"/>
            <person name="Pitluck S."/>
            <person name="Chertkov O."/>
            <person name="Detter J.C."/>
            <person name="Han C."/>
            <person name="Tapia R."/>
            <person name="Larimer F."/>
            <person name="Land M."/>
            <person name="Hauser L."/>
            <person name="Kyrpides N."/>
            <person name="Mikhailova N."/>
            <person name="Sorokin D.Y."/>
            <person name="Muyzer G."/>
            <person name="Woyke T."/>
        </authorList>
    </citation>
    <scope>NUCLEOTIDE SEQUENCE [LARGE SCALE GENOMIC DNA]</scope>
    <source>
        <strain evidence="3">DSM 19089 / UNIQEM U267 / AHT2</strain>
    </source>
</reference>
<name>D6Z532_DESAT</name>
<dbReference type="STRING" id="589865.DaAHT2_1979"/>
<keyword evidence="3" id="KW-1185">Reference proteome</keyword>
<proteinExistence type="predicted"/>
<gene>
    <name evidence="2" type="ordered locus">DaAHT2_1979</name>
</gene>
<dbReference type="eggNOG" id="COG5616">
    <property type="taxonomic scope" value="Bacteria"/>
</dbReference>
<dbReference type="HOGENOM" id="CLU_1154971_0_0_7"/>
<sequence length="240" mass="26706">MRSQQKYSLSFSLWAGFRRWSRRVYRPVAAWLPLLLLAGLWLLPIQAAASSGEARAPSGPEALAVGTSDEVARLYHQVTNLSEQLFASLAEPDPEYGDLRGGVIVLSFVDQRKLTRTTSFGRYLAEQLMNNLQQRRVPVVELRQSREVRIQEQRGEYGLSRNPAEIRESVAAAAMLTGTYTATAEQVIVNARIINNRTGVLLASATVLVPRTPVVEALLADPISDVVVDPEPMYLKRLEF</sequence>
<dbReference type="InParanoid" id="D6Z532"/>
<evidence type="ECO:0000313" key="2">
    <source>
        <dbReference type="EMBL" id="ADH86657.1"/>
    </source>
</evidence>
<dbReference type="Pfam" id="PF17680">
    <property type="entry name" value="FlgO"/>
    <property type="match status" value="1"/>
</dbReference>
<dbReference type="InterPro" id="IPR041215">
    <property type="entry name" value="FlgO_dom"/>
</dbReference>
<evidence type="ECO:0000259" key="1">
    <source>
        <dbReference type="Pfam" id="PF17680"/>
    </source>
</evidence>
<protein>
    <recommendedName>
        <fullName evidence="1">FlgO domain-containing protein</fullName>
    </recommendedName>
</protein>
<evidence type="ECO:0000313" key="3">
    <source>
        <dbReference type="Proteomes" id="UP000001508"/>
    </source>
</evidence>